<evidence type="ECO:0000259" key="13">
    <source>
        <dbReference type="Pfam" id="PF00593"/>
    </source>
</evidence>
<evidence type="ECO:0000256" key="1">
    <source>
        <dbReference type="ARBA" id="ARBA00004571"/>
    </source>
</evidence>
<keyword evidence="9 11" id="KW-0472">Membrane</keyword>
<dbReference type="SUPFAM" id="SSF49464">
    <property type="entry name" value="Carboxypeptidase regulatory domain-like"/>
    <property type="match status" value="1"/>
</dbReference>
<keyword evidence="2 11" id="KW-0813">Transport</keyword>
<sequence>MKKIIAFIFNLLIVGSLYAQSIKGTIRNQAGEGIIGATVSVLNTPKGSITDKTGSFEISLATGTYSVSISAIGYASRIQTVEVSGIITLDITLKESSQDLGEVVVTADKIETNLQKTPLAITSINAKKIEEYRIWNITDLTALAPSTFTVEHGNSVGSNFLNIRGAMGFSNDQAVATYVDGVYQFDYFSAPLNFNNIERIEILRGPQGTLYGRNAFGGVLNIITKRPTNKTSGFAEVDLGNYGQQRYSIGFNTPLVKDKLFMNAGFQSNNRGSIYSNPTPETKYIDKHNTYNGNINLKYIASEKLTIDWNTRYENNKDQGAYPWAGTDSAARATPFTVFGNWDNTERRTNFNTSLAVKYYNRHFNFTSITSLVDYHIWLPGRFDFDFGPAQLISFTTWSKQKQWTQELRFSSPANANKFKWTAGTFLFGEKSKNSSTTYFDQDYALFDPNAPYGSVGNGRRNAYGVAFYGQATYAITSKLDVVAGARYDIEHRELTQNSAFEKSGVITPLTADSTAKKTFNAFTPKVILSYKLTDNAMIYASYAKGFRVGGFNFGNTQNPTYNPEKSDNYEVGLKNSLFNNGLKLNLTAFYFQQKDQQVSTSQDGINYASLNVGDMDNYGLELEASALPIKNLQIDWTASTSHSEYKRLELFDAATNSVKDYKGNKAINNPALQSMLAVQYGIPLSKSAQNLKAFIRGEYRYIGEYQLDFVNAFQQNAYGMLNARAGVTSKHIDIALWVRNLNDVRYMAYGYGSYMMGTPRMSGITLTGKF</sequence>
<comment type="subcellular location">
    <subcellularLocation>
        <location evidence="1 11">Cell outer membrane</location>
        <topology evidence="1 11">Multi-pass membrane protein</topology>
    </subcellularLocation>
</comment>
<evidence type="ECO:0000256" key="11">
    <source>
        <dbReference type="PROSITE-ProRule" id="PRU01360"/>
    </source>
</evidence>
<name>A0ABW5J5G0_9BACT</name>
<dbReference type="CDD" id="cd01347">
    <property type="entry name" value="ligand_gated_channel"/>
    <property type="match status" value="1"/>
</dbReference>
<dbReference type="Pfam" id="PF07715">
    <property type="entry name" value="Plug"/>
    <property type="match status" value="1"/>
</dbReference>
<keyword evidence="8 12" id="KW-0798">TonB box</keyword>
<comment type="similarity">
    <text evidence="11 12">Belongs to the TonB-dependent receptor family.</text>
</comment>
<evidence type="ECO:0000256" key="3">
    <source>
        <dbReference type="ARBA" id="ARBA00022452"/>
    </source>
</evidence>
<dbReference type="Pfam" id="PF00593">
    <property type="entry name" value="TonB_dep_Rec_b-barrel"/>
    <property type="match status" value="1"/>
</dbReference>
<dbReference type="InterPro" id="IPR012910">
    <property type="entry name" value="Plug_dom"/>
</dbReference>
<keyword evidence="5 11" id="KW-0812">Transmembrane</keyword>
<proteinExistence type="inferred from homology"/>
<dbReference type="Proteomes" id="UP001597510">
    <property type="component" value="Unassembled WGS sequence"/>
</dbReference>
<organism evidence="15 16">
    <name type="scientific">Emticicia soli</name>
    <dbReference type="NCBI Taxonomy" id="2027878"/>
    <lineage>
        <taxon>Bacteria</taxon>
        <taxon>Pseudomonadati</taxon>
        <taxon>Bacteroidota</taxon>
        <taxon>Cytophagia</taxon>
        <taxon>Cytophagales</taxon>
        <taxon>Leadbetterellaceae</taxon>
        <taxon>Emticicia</taxon>
    </lineage>
</organism>
<keyword evidence="7" id="KW-0406">Ion transport</keyword>
<feature type="domain" description="TonB-dependent receptor plug" evidence="14">
    <location>
        <begin position="114"/>
        <end position="219"/>
    </location>
</feature>
<keyword evidence="10 11" id="KW-0998">Cell outer membrane</keyword>
<evidence type="ECO:0000313" key="16">
    <source>
        <dbReference type="Proteomes" id="UP001597510"/>
    </source>
</evidence>
<dbReference type="Gene3D" id="2.60.40.1120">
    <property type="entry name" value="Carboxypeptidase-like, regulatory domain"/>
    <property type="match status" value="1"/>
</dbReference>
<keyword evidence="15" id="KW-0675">Receptor</keyword>
<evidence type="ECO:0000256" key="2">
    <source>
        <dbReference type="ARBA" id="ARBA00022448"/>
    </source>
</evidence>
<dbReference type="PANTHER" id="PTHR32552">
    <property type="entry name" value="FERRICHROME IRON RECEPTOR-RELATED"/>
    <property type="match status" value="1"/>
</dbReference>
<dbReference type="EMBL" id="JBHULC010000006">
    <property type="protein sequence ID" value="MFD2520622.1"/>
    <property type="molecule type" value="Genomic_DNA"/>
</dbReference>
<dbReference type="PANTHER" id="PTHR32552:SF81">
    <property type="entry name" value="TONB-DEPENDENT OUTER MEMBRANE RECEPTOR"/>
    <property type="match status" value="1"/>
</dbReference>
<evidence type="ECO:0000256" key="12">
    <source>
        <dbReference type="RuleBase" id="RU003357"/>
    </source>
</evidence>
<dbReference type="Gene3D" id="2.40.170.20">
    <property type="entry name" value="TonB-dependent receptor, beta-barrel domain"/>
    <property type="match status" value="1"/>
</dbReference>
<evidence type="ECO:0000256" key="10">
    <source>
        <dbReference type="ARBA" id="ARBA00023237"/>
    </source>
</evidence>
<evidence type="ECO:0000259" key="14">
    <source>
        <dbReference type="Pfam" id="PF07715"/>
    </source>
</evidence>
<evidence type="ECO:0000256" key="6">
    <source>
        <dbReference type="ARBA" id="ARBA00023004"/>
    </source>
</evidence>
<protein>
    <submittedName>
        <fullName evidence="15">TonB-dependent receptor</fullName>
    </submittedName>
</protein>
<keyword evidence="6" id="KW-0408">Iron</keyword>
<dbReference type="RefSeq" id="WP_340239649.1">
    <property type="nucleotide sequence ID" value="NZ_JBBEWC010000014.1"/>
</dbReference>
<dbReference type="InterPro" id="IPR036942">
    <property type="entry name" value="Beta-barrel_TonB_sf"/>
</dbReference>
<evidence type="ECO:0000313" key="15">
    <source>
        <dbReference type="EMBL" id="MFD2520622.1"/>
    </source>
</evidence>
<dbReference type="PROSITE" id="PS52016">
    <property type="entry name" value="TONB_DEPENDENT_REC_3"/>
    <property type="match status" value="1"/>
</dbReference>
<keyword evidence="16" id="KW-1185">Reference proteome</keyword>
<evidence type="ECO:0000256" key="7">
    <source>
        <dbReference type="ARBA" id="ARBA00023065"/>
    </source>
</evidence>
<dbReference type="InterPro" id="IPR039426">
    <property type="entry name" value="TonB-dep_rcpt-like"/>
</dbReference>
<comment type="caution">
    <text evidence="15">The sequence shown here is derived from an EMBL/GenBank/DDBJ whole genome shotgun (WGS) entry which is preliminary data.</text>
</comment>
<keyword evidence="3 11" id="KW-1134">Transmembrane beta strand</keyword>
<evidence type="ECO:0000256" key="8">
    <source>
        <dbReference type="ARBA" id="ARBA00023077"/>
    </source>
</evidence>
<dbReference type="InterPro" id="IPR000531">
    <property type="entry name" value="Beta-barrel_TonB"/>
</dbReference>
<evidence type="ECO:0000256" key="4">
    <source>
        <dbReference type="ARBA" id="ARBA00022496"/>
    </source>
</evidence>
<dbReference type="Pfam" id="PF13715">
    <property type="entry name" value="CarbopepD_reg_2"/>
    <property type="match status" value="1"/>
</dbReference>
<evidence type="ECO:0000256" key="5">
    <source>
        <dbReference type="ARBA" id="ARBA00022692"/>
    </source>
</evidence>
<dbReference type="InterPro" id="IPR008969">
    <property type="entry name" value="CarboxyPept-like_regulatory"/>
</dbReference>
<keyword evidence="4" id="KW-0410">Iron transport</keyword>
<reference evidence="16" key="1">
    <citation type="journal article" date="2019" name="Int. J. Syst. Evol. Microbiol.">
        <title>The Global Catalogue of Microorganisms (GCM) 10K type strain sequencing project: providing services to taxonomists for standard genome sequencing and annotation.</title>
        <authorList>
            <consortium name="The Broad Institute Genomics Platform"/>
            <consortium name="The Broad Institute Genome Sequencing Center for Infectious Disease"/>
            <person name="Wu L."/>
            <person name="Ma J."/>
        </authorList>
    </citation>
    <scope>NUCLEOTIDE SEQUENCE [LARGE SCALE GENOMIC DNA]</scope>
    <source>
        <strain evidence="16">KCTC 52344</strain>
    </source>
</reference>
<dbReference type="SUPFAM" id="SSF56935">
    <property type="entry name" value="Porins"/>
    <property type="match status" value="1"/>
</dbReference>
<evidence type="ECO:0000256" key="9">
    <source>
        <dbReference type="ARBA" id="ARBA00023136"/>
    </source>
</evidence>
<accession>A0ABW5J5G0</accession>
<feature type="domain" description="TonB-dependent receptor-like beta-barrel" evidence="13">
    <location>
        <begin position="307"/>
        <end position="742"/>
    </location>
</feature>
<gene>
    <name evidence="15" type="ORF">ACFSR2_06995</name>
</gene>